<feature type="region of interest" description="Disordered" evidence="1">
    <location>
        <begin position="1"/>
        <end position="32"/>
    </location>
</feature>
<reference evidence="2" key="1">
    <citation type="submission" date="2023-04" db="EMBL/GenBank/DDBJ databases">
        <title>Phytophthora lilii NBRC 32176.</title>
        <authorList>
            <person name="Ichikawa N."/>
            <person name="Sato H."/>
            <person name="Tonouchi N."/>
        </authorList>
    </citation>
    <scope>NUCLEOTIDE SEQUENCE</scope>
    <source>
        <strain evidence="2">NBRC 32176</strain>
    </source>
</reference>
<feature type="region of interest" description="Disordered" evidence="1">
    <location>
        <begin position="152"/>
        <end position="200"/>
    </location>
</feature>
<evidence type="ECO:0000313" key="2">
    <source>
        <dbReference type="EMBL" id="GMF09668.1"/>
    </source>
</evidence>
<dbReference type="AlphaFoldDB" id="A0A9W6TBF4"/>
<gene>
    <name evidence="2" type="ORF">Plil01_000055200</name>
</gene>
<evidence type="ECO:0000313" key="3">
    <source>
        <dbReference type="Proteomes" id="UP001165083"/>
    </source>
</evidence>
<feature type="compositionally biased region" description="Basic and acidic residues" evidence="1">
    <location>
        <begin position="152"/>
        <end position="165"/>
    </location>
</feature>
<protein>
    <submittedName>
        <fullName evidence="2">Unnamed protein product</fullName>
    </submittedName>
</protein>
<evidence type="ECO:0000256" key="1">
    <source>
        <dbReference type="SAM" id="MobiDB-lite"/>
    </source>
</evidence>
<feature type="compositionally biased region" description="Polar residues" evidence="1">
    <location>
        <begin position="1"/>
        <end position="19"/>
    </location>
</feature>
<feature type="compositionally biased region" description="Polar residues" evidence="1">
    <location>
        <begin position="187"/>
        <end position="200"/>
    </location>
</feature>
<dbReference type="EMBL" id="BSXW01000016">
    <property type="protein sequence ID" value="GMF09668.1"/>
    <property type="molecule type" value="Genomic_DNA"/>
</dbReference>
<proteinExistence type="predicted"/>
<name>A0A9W6TBF4_9STRA</name>
<organism evidence="2 3">
    <name type="scientific">Phytophthora lilii</name>
    <dbReference type="NCBI Taxonomy" id="2077276"/>
    <lineage>
        <taxon>Eukaryota</taxon>
        <taxon>Sar</taxon>
        <taxon>Stramenopiles</taxon>
        <taxon>Oomycota</taxon>
        <taxon>Peronosporomycetes</taxon>
        <taxon>Peronosporales</taxon>
        <taxon>Peronosporaceae</taxon>
        <taxon>Phytophthora</taxon>
    </lineage>
</organism>
<comment type="caution">
    <text evidence="2">The sequence shown here is derived from an EMBL/GenBank/DDBJ whole genome shotgun (WGS) entry which is preliminary data.</text>
</comment>
<feature type="compositionally biased region" description="Low complexity" evidence="1">
    <location>
        <begin position="166"/>
        <end position="181"/>
    </location>
</feature>
<dbReference type="OrthoDB" id="60323at2759"/>
<accession>A0A9W6TBF4</accession>
<sequence>MSALSNLGVTPASGCSQTGARDMDSGADGAQCGGRSERPIRALYSPHSLICRLSLKCPHPRLHLTTTTMDACLQKFDTGMGSAPTTPTSAEATPRRVAHWDSKREKCNNCELIYLKTLSQHSGFCSVDCKSNMVYLQKVNRTIRAMKDAVDERQRLQEQDTREELPTQQEPQQPEVAQQPPAKLPPTENSPKGTAARSLTHSQSFAEFGLESRVVDASNVEWSFSAVY</sequence>
<dbReference type="Proteomes" id="UP001165083">
    <property type="component" value="Unassembled WGS sequence"/>
</dbReference>
<keyword evidence="3" id="KW-1185">Reference proteome</keyword>